<dbReference type="PROSITE" id="PS51186">
    <property type="entry name" value="GNAT"/>
    <property type="match status" value="1"/>
</dbReference>
<dbReference type="Pfam" id="PF13508">
    <property type="entry name" value="Acetyltransf_7"/>
    <property type="match status" value="1"/>
</dbReference>
<evidence type="ECO:0000259" key="1">
    <source>
        <dbReference type="PROSITE" id="PS51186"/>
    </source>
</evidence>
<dbReference type="GeneID" id="54403395"/>
<evidence type="ECO:0000313" key="3">
    <source>
        <dbReference type="Proteomes" id="UP000799771"/>
    </source>
</evidence>
<gene>
    <name evidence="2" type="ORF">P153DRAFT_278606</name>
</gene>
<dbReference type="AlphaFoldDB" id="A0A6A6AT51"/>
<dbReference type="GO" id="GO:0016747">
    <property type="term" value="F:acyltransferase activity, transferring groups other than amino-acyl groups"/>
    <property type="evidence" value="ECO:0007669"/>
    <property type="project" value="InterPro"/>
</dbReference>
<dbReference type="Gene3D" id="3.40.630.30">
    <property type="match status" value="1"/>
</dbReference>
<name>A0A6A6AT51_9PLEO</name>
<organism evidence="2 3">
    <name type="scientific">Dothidotthia symphoricarpi CBS 119687</name>
    <dbReference type="NCBI Taxonomy" id="1392245"/>
    <lineage>
        <taxon>Eukaryota</taxon>
        <taxon>Fungi</taxon>
        <taxon>Dikarya</taxon>
        <taxon>Ascomycota</taxon>
        <taxon>Pezizomycotina</taxon>
        <taxon>Dothideomycetes</taxon>
        <taxon>Pleosporomycetidae</taxon>
        <taxon>Pleosporales</taxon>
        <taxon>Dothidotthiaceae</taxon>
        <taxon>Dothidotthia</taxon>
    </lineage>
</organism>
<dbReference type="EMBL" id="ML977497">
    <property type="protein sequence ID" value="KAF2134358.1"/>
    <property type="molecule type" value="Genomic_DNA"/>
</dbReference>
<reference evidence="2" key="1">
    <citation type="journal article" date="2020" name="Stud. Mycol.">
        <title>101 Dothideomycetes genomes: a test case for predicting lifestyles and emergence of pathogens.</title>
        <authorList>
            <person name="Haridas S."/>
            <person name="Albert R."/>
            <person name="Binder M."/>
            <person name="Bloem J."/>
            <person name="Labutti K."/>
            <person name="Salamov A."/>
            <person name="Andreopoulos B."/>
            <person name="Baker S."/>
            <person name="Barry K."/>
            <person name="Bills G."/>
            <person name="Bluhm B."/>
            <person name="Cannon C."/>
            <person name="Castanera R."/>
            <person name="Culley D."/>
            <person name="Daum C."/>
            <person name="Ezra D."/>
            <person name="Gonzalez J."/>
            <person name="Henrissat B."/>
            <person name="Kuo A."/>
            <person name="Liang C."/>
            <person name="Lipzen A."/>
            <person name="Lutzoni F."/>
            <person name="Magnuson J."/>
            <person name="Mondo S."/>
            <person name="Nolan M."/>
            <person name="Ohm R."/>
            <person name="Pangilinan J."/>
            <person name="Park H.-J."/>
            <person name="Ramirez L."/>
            <person name="Alfaro M."/>
            <person name="Sun H."/>
            <person name="Tritt A."/>
            <person name="Yoshinaga Y."/>
            <person name="Zwiers L.-H."/>
            <person name="Turgeon B."/>
            <person name="Goodwin S."/>
            <person name="Spatafora J."/>
            <person name="Crous P."/>
            <person name="Grigoriev I."/>
        </authorList>
    </citation>
    <scope>NUCLEOTIDE SEQUENCE</scope>
    <source>
        <strain evidence="2">CBS 119687</strain>
    </source>
</reference>
<dbReference type="SUPFAM" id="SSF55729">
    <property type="entry name" value="Acyl-CoA N-acyltransferases (Nat)"/>
    <property type="match status" value="1"/>
</dbReference>
<keyword evidence="3" id="KW-1185">Reference proteome</keyword>
<evidence type="ECO:0000313" key="2">
    <source>
        <dbReference type="EMBL" id="KAF2134358.1"/>
    </source>
</evidence>
<dbReference type="OrthoDB" id="64477at2759"/>
<proteinExistence type="predicted"/>
<accession>A0A6A6AT51</accession>
<dbReference type="RefSeq" id="XP_033528745.1">
    <property type="nucleotide sequence ID" value="XM_033662963.1"/>
</dbReference>
<dbReference type="InterPro" id="IPR000182">
    <property type="entry name" value="GNAT_dom"/>
</dbReference>
<dbReference type="Proteomes" id="UP000799771">
    <property type="component" value="Unassembled WGS sequence"/>
</dbReference>
<protein>
    <submittedName>
        <fullName evidence="2">GCN5-related N-acetyltransferas-like protein</fullName>
    </submittedName>
</protein>
<dbReference type="CDD" id="cd04301">
    <property type="entry name" value="NAT_SF"/>
    <property type="match status" value="1"/>
</dbReference>
<dbReference type="InterPro" id="IPR016181">
    <property type="entry name" value="Acyl_CoA_acyltransferase"/>
</dbReference>
<sequence>MSIPFVRPYDKAHDFEAGLHVYFVTIDQGLDWEPARTIGTYLWYRPYVILSPSTCFVLDDGIGHVVGYCIGTDDTKAFAQRWRDDFAPSVDPEHVPRPDVQTGTPLMEGPDVQHFRKAVYEADCSMLQSWPQVLQRHPAHIHINVLPEYQGKGWGRTLIHAFFEAVKELGAAGVHLDMIRTNTNGRRFYDKIGFQICTQMLDDGESGETGVSGVAMTLVKTF</sequence>
<feature type="domain" description="N-acetyltransferase" evidence="1">
    <location>
        <begin position="65"/>
        <end position="222"/>
    </location>
</feature>